<feature type="compositionally biased region" description="Low complexity" evidence="1">
    <location>
        <begin position="452"/>
        <end position="468"/>
    </location>
</feature>
<gene>
    <name evidence="3" type="ordered locus">Sfla_1991</name>
</gene>
<accession>A0A8D3WJ39</accession>
<reference evidence="3 4" key="1">
    <citation type="submission" date="2011-01" db="EMBL/GenBank/DDBJ databases">
        <title>Complete sequence of chromosome of Streptomyces flavogriseus ATCC 33331.</title>
        <authorList>
            <consortium name="US DOE Joint Genome Institute"/>
            <person name="Lucas S."/>
            <person name="Copeland A."/>
            <person name="Lapidus A."/>
            <person name="Cheng J.-F."/>
            <person name="Goodwin L."/>
            <person name="Pitluck S."/>
            <person name="Davenport K."/>
            <person name="Detter J.C."/>
            <person name="Han C."/>
            <person name="Tapia R."/>
            <person name="Land M."/>
            <person name="Hauser L."/>
            <person name="Kyrpides N."/>
            <person name="Ivanova N."/>
            <person name="Ovchinnikova G."/>
            <person name="Pagani I."/>
            <person name="Brumm P."/>
            <person name="Mead D."/>
            <person name="Woyke T."/>
        </authorList>
    </citation>
    <scope>NUCLEOTIDE SEQUENCE [LARGE SCALE GENOMIC DNA]</scope>
    <source>
        <strain evidence="4">ATCC 33331 / IAF-45CD</strain>
    </source>
</reference>
<dbReference type="Proteomes" id="UP000002066">
    <property type="component" value="Chromosome"/>
</dbReference>
<dbReference type="OrthoDB" id="3925948at2"/>
<dbReference type="Pfam" id="PF12770">
    <property type="entry name" value="CHAT"/>
    <property type="match status" value="1"/>
</dbReference>
<protein>
    <recommendedName>
        <fullName evidence="2">CHAT domain-containing protein</fullName>
    </recommendedName>
</protein>
<name>A0A8D3WJ39_STRFA</name>
<dbReference type="InterPro" id="IPR024983">
    <property type="entry name" value="CHAT_dom"/>
</dbReference>
<dbReference type="KEGG" id="sfa:Sfla_1991"/>
<evidence type="ECO:0000313" key="4">
    <source>
        <dbReference type="Proteomes" id="UP000002066"/>
    </source>
</evidence>
<feature type="domain" description="CHAT" evidence="2">
    <location>
        <begin position="607"/>
        <end position="855"/>
    </location>
</feature>
<evidence type="ECO:0000256" key="1">
    <source>
        <dbReference type="SAM" id="MobiDB-lite"/>
    </source>
</evidence>
<proteinExistence type="predicted"/>
<organism evidence="3 4">
    <name type="scientific">Streptomyces pratensis (strain ATCC 33331 / IAF-45CD)</name>
    <dbReference type="NCBI Taxonomy" id="591167"/>
    <lineage>
        <taxon>Bacteria</taxon>
        <taxon>Bacillati</taxon>
        <taxon>Actinomycetota</taxon>
        <taxon>Actinomycetes</taxon>
        <taxon>Kitasatosporales</taxon>
        <taxon>Streptomycetaceae</taxon>
        <taxon>Streptomyces</taxon>
    </lineage>
</organism>
<evidence type="ECO:0000259" key="2">
    <source>
        <dbReference type="Pfam" id="PF12770"/>
    </source>
</evidence>
<dbReference type="EMBL" id="CP002475">
    <property type="protein sequence ID" value="ADW03425.1"/>
    <property type="molecule type" value="Genomic_DNA"/>
</dbReference>
<sequence>MTDDPSRQQDRAVTDFVDSLDVEDLILRYDVDFDAPMRQATAIGLLRLAGVHTPDPSSGLRGIARRLGAYWCEMVLADVAYEPLTALRLIEASRPDAERLLADLAAGGGPTGSEAFTAYVVARWYDGVGRVRYRLGSYTAARIAFGTAVGVAADHGVWWARPDLISNHVRARFEEQGQASRRDDGRRAERDFVGPMERARDDIAALAAARGVDLESAPTPSSPARHREFLRGWSNALHNVATALRQEGRTEESLQQSRASGAVSEGLGDIYRKAQSLLNEALCEPGDPTHLFEELRDLGIGPDGRPGPGWPRGRRIARQQLAARRGDAQGLAGLAELLDDLERDAAGPERRSGLDVDFYAYTLGLYSRTAAGLPADGRPGDVVDRWVHMARSVREAIALPVYKRTYSRLMRPVFLRAIGRRVTECDHRQRSLEGLLSLVEESSGRELLDMLASSSPPALGPPSSALPGPVRPAGADGPDRRSTLGSMDDAEAEEAKRLLQEREEQYEQYFLGHPLSSATHDEDIAHQLVQYTLNHPGSCVVRYFRYGGPLDPRMDGEEAPEPDSLGIMVCKGGILTLGRPLPYPEVAALAARVLADIQARFVPQPDTCRSIWELLVAPVWAHATRGEALTHLTLIPTDDLFAIPLHVATEPGGLDPLAARVPLSHSVSVAAFVSRGRHLLKKQLMEDDDDLAALMSTDEAATGGEIAASGWPVDRVHVAGRVPAVLADRIAGTHRADWEGLAELVSVEPEFFVYAGHGTYVERDGGSGDPLLYLGSADRLTQYDLALRVALPRNKLTVLGACLAGQGMRSEGGDVLGFMRSLIISGAGAIGVPLWSVSDGAMVSTVSALLRESRAALDGSDTGVFDVVQTLHDYYRRAVGTYTQLARRIDEMPLALYL</sequence>
<feature type="region of interest" description="Disordered" evidence="1">
    <location>
        <begin position="452"/>
        <end position="495"/>
    </location>
</feature>
<dbReference type="AlphaFoldDB" id="A0A8D3WJ39"/>
<evidence type="ECO:0000313" key="3">
    <source>
        <dbReference type="EMBL" id="ADW03425.1"/>
    </source>
</evidence>